<sequence>MSSSPAVMSVGALSFGVAVGYITYRTLVRAERSAVSDLATVITAVGGGAVTGLFDPQEGDTFGWYSIGLLAGMAVFFLLFLAMNGKAATAVFMGVPDIGHPHADTTRQSAASDGRPRR</sequence>
<organism evidence="2 3">
    <name type="scientific">Streptomyces tibetensis</name>
    <dbReference type="NCBI Taxonomy" id="2382123"/>
    <lineage>
        <taxon>Bacteria</taxon>
        <taxon>Bacillati</taxon>
        <taxon>Actinomycetota</taxon>
        <taxon>Actinomycetes</taxon>
        <taxon>Kitasatosporales</taxon>
        <taxon>Streptomycetaceae</taxon>
        <taxon>Streptomyces</taxon>
    </lineage>
</organism>
<dbReference type="RefSeq" id="WP_389835867.1">
    <property type="nucleotide sequence ID" value="NZ_JBIAJP010000025.1"/>
</dbReference>
<keyword evidence="1" id="KW-0472">Membrane</keyword>
<accession>A0ABW6N958</accession>
<feature type="transmembrane region" description="Helical" evidence="1">
    <location>
        <begin position="62"/>
        <end position="83"/>
    </location>
</feature>
<dbReference type="Proteomes" id="UP001601422">
    <property type="component" value="Unassembled WGS sequence"/>
</dbReference>
<evidence type="ECO:0000256" key="1">
    <source>
        <dbReference type="SAM" id="Phobius"/>
    </source>
</evidence>
<dbReference type="EMBL" id="JBIAJP010000025">
    <property type="protein sequence ID" value="MFF0009806.1"/>
    <property type="molecule type" value="Genomic_DNA"/>
</dbReference>
<evidence type="ECO:0000313" key="2">
    <source>
        <dbReference type="EMBL" id="MFF0009806.1"/>
    </source>
</evidence>
<comment type="caution">
    <text evidence="2">The sequence shown here is derived from an EMBL/GenBank/DDBJ whole genome shotgun (WGS) entry which is preliminary data.</text>
</comment>
<keyword evidence="1" id="KW-0812">Transmembrane</keyword>
<reference evidence="2 3" key="1">
    <citation type="submission" date="2024-10" db="EMBL/GenBank/DDBJ databases">
        <title>The Natural Products Discovery Center: Release of the First 8490 Sequenced Strains for Exploring Actinobacteria Biosynthetic Diversity.</title>
        <authorList>
            <person name="Kalkreuter E."/>
            <person name="Kautsar S.A."/>
            <person name="Yang D."/>
            <person name="Bader C.D."/>
            <person name="Teijaro C.N."/>
            <person name="Fluegel L."/>
            <person name="Davis C.M."/>
            <person name="Simpson J.R."/>
            <person name="Lauterbach L."/>
            <person name="Steele A.D."/>
            <person name="Gui C."/>
            <person name="Meng S."/>
            <person name="Li G."/>
            <person name="Viehrig K."/>
            <person name="Ye F."/>
            <person name="Su P."/>
            <person name="Kiefer A.F."/>
            <person name="Nichols A."/>
            <person name="Cepeda A.J."/>
            <person name="Yan W."/>
            <person name="Fan B."/>
            <person name="Jiang Y."/>
            <person name="Adhikari A."/>
            <person name="Zheng C.-J."/>
            <person name="Schuster L."/>
            <person name="Cowan T.M."/>
            <person name="Smanski M.J."/>
            <person name="Chevrette M.G."/>
            <person name="De Carvalho L.P.S."/>
            <person name="Shen B."/>
        </authorList>
    </citation>
    <scope>NUCLEOTIDE SEQUENCE [LARGE SCALE GENOMIC DNA]</scope>
    <source>
        <strain evidence="2 3">NPDC005497</strain>
    </source>
</reference>
<feature type="transmembrane region" description="Helical" evidence="1">
    <location>
        <begin position="6"/>
        <end position="24"/>
    </location>
</feature>
<evidence type="ECO:0008006" key="4">
    <source>
        <dbReference type="Google" id="ProtNLM"/>
    </source>
</evidence>
<keyword evidence="3" id="KW-1185">Reference proteome</keyword>
<keyword evidence="1" id="KW-1133">Transmembrane helix</keyword>
<evidence type="ECO:0000313" key="3">
    <source>
        <dbReference type="Proteomes" id="UP001601422"/>
    </source>
</evidence>
<gene>
    <name evidence="2" type="ORF">ACFYQT_41220</name>
</gene>
<feature type="transmembrane region" description="Helical" evidence="1">
    <location>
        <begin position="36"/>
        <end position="56"/>
    </location>
</feature>
<name>A0ABW6N958_9ACTN</name>
<proteinExistence type="predicted"/>
<protein>
    <recommendedName>
        <fullName evidence="4">Integral membrane protein</fullName>
    </recommendedName>
</protein>